<organism evidence="3 4">
    <name type="scientific">Acorus calamus</name>
    <name type="common">Sweet flag</name>
    <dbReference type="NCBI Taxonomy" id="4465"/>
    <lineage>
        <taxon>Eukaryota</taxon>
        <taxon>Viridiplantae</taxon>
        <taxon>Streptophyta</taxon>
        <taxon>Embryophyta</taxon>
        <taxon>Tracheophyta</taxon>
        <taxon>Spermatophyta</taxon>
        <taxon>Magnoliopsida</taxon>
        <taxon>Liliopsida</taxon>
        <taxon>Acoraceae</taxon>
        <taxon>Acorus</taxon>
    </lineage>
</organism>
<dbReference type="Proteomes" id="UP001180020">
    <property type="component" value="Unassembled WGS sequence"/>
</dbReference>
<feature type="region of interest" description="Disordered" evidence="1">
    <location>
        <begin position="31"/>
        <end position="102"/>
    </location>
</feature>
<proteinExistence type="predicted"/>
<evidence type="ECO:0000313" key="4">
    <source>
        <dbReference type="Proteomes" id="UP001180020"/>
    </source>
</evidence>
<keyword evidence="2" id="KW-0472">Membrane</keyword>
<dbReference type="AlphaFoldDB" id="A0AAV9DSS9"/>
<evidence type="ECO:0000313" key="3">
    <source>
        <dbReference type="EMBL" id="KAK1303894.1"/>
    </source>
</evidence>
<accession>A0AAV9DSS9</accession>
<dbReference type="PANTHER" id="PTHR33564:SF8">
    <property type="entry name" value="TRANSMEMBRANE PROTEIN"/>
    <property type="match status" value="1"/>
</dbReference>
<reference evidence="3" key="2">
    <citation type="submission" date="2023-06" db="EMBL/GenBank/DDBJ databases">
        <authorList>
            <person name="Ma L."/>
            <person name="Liu K.-W."/>
            <person name="Li Z."/>
            <person name="Hsiao Y.-Y."/>
            <person name="Qi Y."/>
            <person name="Fu T."/>
            <person name="Tang G."/>
            <person name="Zhang D."/>
            <person name="Sun W.-H."/>
            <person name="Liu D.-K."/>
            <person name="Li Y."/>
            <person name="Chen G.-Z."/>
            <person name="Liu X.-D."/>
            <person name="Liao X.-Y."/>
            <person name="Jiang Y.-T."/>
            <person name="Yu X."/>
            <person name="Hao Y."/>
            <person name="Huang J."/>
            <person name="Zhao X.-W."/>
            <person name="Ke S."/>
            <person name="Chen Y.-Y."/>
            <person name="Wu W.-L."/>
            <person name="Hsu J.-L."/>
            <person name="Lin Y.-F."/>
            <person name="Huang M.-D."/>
            <person name="Li C.-Y."/>
            <person name="Huang L."/>
            <person name="Wang Z.-W."/>
            <person name="Zhao X."/>
            <person name="Zhong W.-Y."/>
            <person name="Peng D.-H."/>
            <person name="Ahmad S."/>
            <person name="Lan S."/>
            <person name="Zhang J.-S."/>
            <person name="Tsai W.-C."/>
            <person name="Van De Peer Y."/>
            <person name="Liu Z.-J."/>
        </authorList>
    </citation>
    <scope>NUCLEOTIDE SEQUENCE</scope>
    <source>
        <strain evidence="3">CP</strain>
        <tissue evidence="3">Leaves</tissue>
    </source>
</reference>
<gene>
    <name evidence="3" type="ORF">QJS10_CPB11g00631</name>
</gene>
<keyword evidence="2" id="KW-0812">Transmembrane</keyword>
<reference evidence="3" key="1">
    <citation type="journal article" date="2023" name="Nat. Commun.">
        <title>Diploid and tetraploid genomes of Acorus and the evolution of monocots.</title>
        <authorList>
            <person name="Ma L."/>
            <person name="Liu K.W."/>
            <person name="Li Z."/>
            <person name="Hsiao Y.Y."/>
            <person name="Qi Y."/>
            <person name="Fu T."/>
            <person name="Tang G.D."/>
            <person name="Zhang D."/>
            <person name="Sun W.H."/>
            <person name="Liu D.K."/>
            <person name="Li Y."/>
            <person name="Chen G.Z."/>
            <person name="Liu X.D."/>
            <person name="Liao X.Y."/>
            <person name="Jiang Y.T."/>
            <person name="Yu X."/>
            <person name="Hao Y."/>
            <person name="Huang J."/>
            <person name="Zhao X.W."/>
            <person name="Ke S."/>
            <person name="Chen Y.Y."/>
            <person name="Wu W.L."/>
            <person name="Hsu J.L."/>
            <person name="Lin Y.F."/>
            <person name="Huang M.D."/>
            <person name="Li C.Y."/>
            <person name="Huang L."/>
            <person name="Wang Z.W."/>
            <person name="Zhao X."/>
            <person name="Zhong W.Y."/>
            <person name="Peng D.H."/>
            <person name="Ahmad S."/>
            <person name="Lan S."/>
            <person name="Zhang J.S."/>
            <person name="Tsai W.C."/>
            <person name="Van de Peer Y."/>
            <person name="Liu Z.J."/>
        </authorList>
    </citation>
    <scope>NUCLEOTIDE SEQUENCE</scope>
    <source>
        <strain evidence="3">CP</strain>
    </source>
</reference>
<sequence length="128" mass="14311">MNSSKARVVTAITVSVCSLVYLALLRKATRIRDSSHEESIDPATESRIPPGFEKKKKKKMKKVSFSEEVMEPIGSGGEYRKRGRKRERSGDQSAQKRGAAASLPANRSVLYNGLHQYRSNMATFMIYA</sequence>
<dbReference type="EMBL" id="JAUJYO010000011">
    <property type="protein sequence ID" value="KAK1303894.1"/>
    <property type="molecule type" value="Genomic_DNA"/>
</dbReference>
<evidence type="ECO:0000256" key="1">
    <source>
        <dbReference type="SAM" id="MobiDB-lite"/>
    </source>
</evidence>
<feature type="transmembrane region" description="Helical" evidence="2">
    <location>
        <begin position="6"/>
        <end position="25"/>
    </location>
</feature>
<name>A0AAV9DSS9_ACOCL</name>
<protein>
    <submittedName>
        <fullName evidence="3">Uncharacterized protein</fullName>
    </submittedName>
</protein>
<keyword evidence="4" id="KW-1185">Reference proteome</keyword>
<comment type="caution">
    <text evidence="3">The sequence shown here is derived from an EMBL/GenBank/DDBJ whole genome shotgun (WGS) entry which is preliminary data.</text>
</comment>
<evidence type="ECO:0000256" key="2">
    <source>
        <dbReference type="SAM" id="Phobius"/>
    </source>
</evidence>
<keyword evidence="2" id="KW-1133">Transmembrane helix</keyword>
<dbReference type="PANTHER" id="PTHR33564">
    <property type="entry name" value="TRANSMEMBRANE PROTEIN"/>
    <property type="match status" value="1"/>
</dbReference>